<keyword evidence="4" id="KW-1185">Reference proteome</keyword>
<dbReference type="Pfam" id="PF03548">
    <property type="entry name" value="LolA"/>
    <property type="match status" value="1"/>
</dbReference>
<evidence type="ECO:0000256" key="1">
    <source>
        <dbReference type="ARBA" id="ARBA00022729"/>
    </source>
</evidence>
<dbReference type="InterPro" id="IPR029046">
    <property type="entry name" value="LolA/LolB/LppX"/>
</dbReference>
<reference evidence="4" key="1">
    <citation type="journal article" date="2019" name="Int. J. Syst. Evol. Microbiol.">
        <title>The Global Catalogue of Microorganisms (GCM) 10K type strain sequencing project: providing services to taxonomists for standard genome sequencing and annotation.</title>
        <authorList>
            <consortium name="The Broad Institute Genomics Platform"/>
            <consortium name="The Broad Institute Genome Sequencing Center for Infectious Disease"/>
            <person name="Wu L."/>
            <person name="Ma J."/>
        </authorList>
    </citation>
    <scope>NUCLEOTIDE SEQUENCE [LARGE SCALE GENOMIC DNA]</scope>
    <source>
        <strain evidence="4">CGMCC 4.7393</strain>
    </source>
</reference>
<dbReference type="PANTHER" id="PTHR35869">
    <property type="entry name" value="OUTER-MEMBRANE LIPOPROTEIN CARRIER PROTEIN"/>
    <property type="match status" value="1"/>
</dbReference>
<evidence type="ECO:0000313" key="4">
    <source>
        <dbReference type="Proteomes" id="UP001596405"/>
    </source>
</evidence>
<dbReference type="Gene3D" id="2.50.20.10">
    <property type="entry name" value="Lipoprotein localisation LolA/LolB/LppX"/>
    <property type="match status" value="1"/>
</dbReference>
<dbReference type="SUPFAM" id="SSF89392">
    <property type="entry name" value="Prokaryotic lipoproteins and lipoprotein localization factors"/>
    <property type="match status" value="1"/>
</dbReference>
<proteinExistence type="predicted"/>
<dbReference type="EMBL" id="JBHSYQ010000003">
    <property type="protein sequence ID" value="MFC6997547.1"/>
    <property type="molecule type" value="Genomic_DNA"/>
</dbReference>
<feature type="signal peptide" evidence="2">
    <location>
        <begin position="1"/>
        <end position="20"/>
    </location>
</feature>
<comment type="caution">
    <text evidence="3">The sequence shown here is derived from an EMBL/GenBank/DDBJ whole genome shotgun (WGS) entry which is preliminary data.</text>
</comment>
<name>A0ABW2DI31_9BACT</name>
<dbReference type="RefSeq" id="WP_066619151.1">
    <property type="nucleotide sequence ID" value="NZ_JBHSYQ010000003.1"/>
</dbReference>
<organism evidence="3 4">
    <name type="scientific">Rufibacter roseus</name>
    <dbReference type="NCBI Taxonomy" id="1567108"/>
    <lineage>
        <taxon>Bacteria</taxon>
        <taxon>Pseudomonadati</taxon>
        <taxon>Bacteroidota</taxon>
        <taxon>Cytophagia</taxon>
        <taxon>Cytophagales</taxon>
        <taxon>Hymenobacteraceae</taxon>
        <taxon>Rufibacter</taxon>
    </lineage>
</organism>
<protein>
    <submittedName>
        <fullName evidence="3">Outer membrane lipoprotein carrier protein LolA</fullName>
    </submittedName>
</protein>
<keyword evidence="3" id="KW-0449">Lipoprotein</keyword>
<feature type="chain" id="PRO_5047540665" evidence="2">
    <location>
        <begin position="21"/>
        <end position="217"/>
    </location>
</feature>
<accession>A0ABW2DI31</accession>
<evidence type="ECO:0000256" key="2">
    <source>
        <dbReference type="SAM" id="SignalP"/>
    </source>
</evidence>
<dbReference type="PANTHER" id="PTHR35869:SF1">
    <property type="entry name" value="OUTER-MEMBRANE LIPOPROTEIN CARRIER PROTEIN"/>
    <property type="match status" value="1"/>
</dbReference>
<dbReference type="InterPro" id="IPR004564">
    <property type="entry name" value="OM_lipoprot_carrier_LolA-like"/>
</dbReference>
<dbReference type="Proteomes" id="UP001596405">
    <property type="component" value="Unassembled WGS sequence"/>
</dbReference>
<evidence type="ECO:0000313" key="3">
    <source>
        <dbReference type="EMBL" id="MFC6997547.1"/>
    </source>
</evidence>
<gene>
    <name evidence="3" type="ORF">ACFQHR_07920</name>
</gene>
<keyword evidence="1 2" id="KW-0732">Signal</keyword>
<dbReference type="CDD" id="cd16325">
    <property type="entry name" value="LolA"/>
    <property type="match status" value="1"/>
</dbReference>
<sequence>MKRLFSMLLALLAVVQIASAQNNTKDPQAEKILDAMSKKYQSMKAFRASFSQTTESPSAKAKETINGDITVAGNKFRLAVAGQEIINNGTTIWTYMKDVNEVNISDFDPDDQEMTPNQIYSLYKKGYKYYYAGEAKEGGEAVHVIELTPEDRQNQVFKIRMHISKKDNTLKSWKMFRKNGNRYTYTIKKFTPNPTLEANYFAFDKSKYKGVNVVDLR</sequence>